<dbReference type="AlphaFoldDB" id="A0AAE7NT64"/>
<dbReference type="Proteomes" id="UP000594015">
    <property type="component" value="Chromosome"/>
</dbReference>
<sequence length="133" mass="14068">MPVYVLEVATEDGKLGLALLTLAVGIIVIFTALAFLLLRTPIPTDSLTGEQALAPVEANPATHKACGAGTTLIAAAGIGILWFFIWKLIAIALQYLFVSGTSSRAFPVVPLSFAISIATMCVVVLLVRRASRW</sequence>
<accession>A0AAE7NT64</accession>
<evidence type="ECO:0000313" key="3">
    <source>
        <dbReference type="Proteomes" id="UP000594015"/>
    </source>
</evidence>
<name>A0AAE7NT64_9BRAD</name>
<protein>
    <submittedName>
        <fullName evidence="2">Uncharacterized protein</fullName>
    </submittedName>
</protein>
<feature type="transmembrane region" description="Helical" evidence="1">
    <location>
        <begin position="108"/>
        <end position="127"/>
    </location>
</feature>
<dbReference type="EMBL" id="CP030050">
    <property type="protein sequence ID" value="QOZ69830.1"/>
    <property type="molecule type" value="Genomic_DNA"/>
</dbReference>
<feature type="transmembrane region" description="Helical" evidence="1">
    <location>
        <begin position="15"/>
        <end position="38"/>
    </location>
</feature>
<feature type="transmembrane region" description="Helical" evidence="1">
    <location>
        <begin position="72"/>
        <end position="96"/>
    </location>
</feature>
<proteinExistence type="predicted"/>
<gene>
    <name evidence="2" type="ORF">WN72_28585</name>
</gene>
<organism evidence="2 3">
    <name type="scientific">Bradyrhizobium arachidis</name>
    <dbReference type="NCBI Taxonomy" id="858423"/>
    <lineage>
        <taxon>Bacteria</taxon>
        <taxon>Pseudomonadati</taxon>
        <taxon>Pseudomonadota</taxon>
        <taxon>Alphaproteobacteria</taxon>
        <taxon>Hyphomicrobiales</taxon>
        <taxon>Nitrobacteraceae</taxon>
        <taxon>Bradyrhizobium</taxon>
    </lineage>
</organism>
<dbReference type="KEGG" id="barh:WN72_28585"/>
<evidence type="ECO:0000256" key="1">
    <source>
        <dbReference type="SAM" id="Phobius"/>
    </source>
</evidence>
<reference evidence="2 3" key="1">
    <citation type="submission" date="2018-06" db="EMBL/GenBank/DDBJ databases">
        <title>Comparative genomics of Bradyrhizobium nodulating Arachidis hypogaea.</title>
        <authorList>
            <person name="Li Y."/>
        </authorList>
    </citation>
    <scope>NUCLEOTIDE SEQUENCE [LARGE SCALE GENOMIC DNA]</scope>
    <source>
        <strain evidence="2 3">CCBAU 051107</strain>
    </source>
</reference>
<keyword evidence="1" id="KW-1133">Transmembrane helix</keyword>
<evidence type="ECO:0000313" key="2">
    <source>
        <dbReference type="EMBL" id="QOZ69830.1"/>
    </source>
</evidence>
<keyword evidence="1" id="KW-0812">Transmembrane</keyword>
<keyword evidence="1" id="KW-0472">Membrane</keyword>